<accession>A0ACC0EFX8</accession>
<protein>
    <submittedName>
        <fullName evidence="1">Uncharacterized protein</fullName>
    </submittedName>
</protein>
<proteinExistence type="predicted"/>
<evidence type="ECO:0000313" key="1">
    <source>
        <dbReference type="EMBL" id="KAI7953537.1"/>
    </source>
</evidence>
<keyword evidence="2" id="KW-1185">Reference proteome</keyword>
<dbReference type="EMBL" id="CM045870">
    <property type="protein sequence ID" value="KAI7953537.1"/>
    <property type="molecule type" value="Genomic_DNA"/>
</dbReference>
<gene>
    <name evidence="1" type="ORF">MJO28_006084</name>
</gene>
<reference evidence="2" key="1">
    <citation type="journal article" date="2018" name="BMC Genomics">
        <title>Genomic insights into host adaptation between the wheat stripe rust pathogen (Puccinia striiformis f. sp. tritici) and the barley stripe rust pathogen (Puccinia striiformis f. sp. hordei).</title>
        <authorList>
            <person name="Xia C."/>
            <person name="Wang M."/>
            <person name="Yin C."/>
            <person name="Cornejo O.E."/>
            <person name="Hulbert S.H."/>
            <person name="Chen X."/>
        </authorList>
    </citation>
    <scope>NUCLEOTIDE SEQUENCE [LARGE SCALE GENOMIC DNA]</scope>
    <source>
        <strain evidence="2">93-210</strain>
    </source>
</reference>
<evidence type="ECO:0000313" key="2">
    <source>
        <dbReference type="Proteomes" id="UP001060170"/>
    </source>
</evidence>
<comment type="caution">
    <text evidence="1">The sequence shown here is derived from an EMBL/GenBank/DDBJ whole genome shotgun (WGS) entry which is preliminary data.</text>
</comment>
<name>A0ACC0EFX8_9BASI</name>
<dbReference type="Proteomes" id="UP001060170">
    <property type="component" value="Chromosome 6"/>
</dbReference>
<reference evidence="1 2" key="3">
    <citation type="journal article" date="2022" name="Microbiol. Spectr.">
        <title>Folding features and dynamics of 3D genome architecture in plant fungal pathogens.</title>
        <authorList>
            <person name="Xia C."/>
        </authorList>
    </citation>
    <scope>NUCLEOTIDE SEQUENCE [LARGE SCALE GENOMIC DNA]</scope>
    <source>
        <strain evidence="1 2">93-210</strain>
    </source>
</reference>
<sequence>MTLALLPHLPTSPPPLPQSTLDRLHFYRIAFPHNRQTMQVLNLPIVVKTSPNPGLSASESPKYEEKGLLPIVINKTPKMMEVKTSFKLHVASKNTKKAKIWVPIKTKKEFVVMIVVGKTTFTKFQKLVATNCDIGFKNASTIRIYVLLFLDMPHPADKAKDSKKSNLLAKQAAYLQSIKDRKELKRKSDNLSNPEDGDDSEVEIAPEEWNNTNFHMWALLDANPIRKE</sequence>
<organism evidence="1 2">
    <name type="scientific">Puccinia striiformis f. sp. tritici</name>
    <dbReference type="NCBI Taxonomy" id="168172"/>
    <lineage>
        <taxon>Eukaryota</taxon>
        <taxon>Fungi</taxon>
        <taxon>Dikarya</taxon>
        <taxon>Basidiomycota</taxon>
        <taxon>Pucciniomycotina</taxon>
        <taxon>Pucciniomycetes</taxon>
        <taxon>Pucciniales</taxon>
        <taxon>Pucciniaceae</taxon>
        <taxon>Puccinia</taxon>
    </lineage>
</organism>
<reference evidence="2" key="2">
    <citation type="journal article" date="2018" name="Mol. Plant Microbe Interact.">
        <title>Genome sequence resources for the wheat stripe rust pathogen (Puccinia striiformis f. sp. tritici) and the barley stripe rust pathogen (Puccinia striiformis f. sp. hordei).</title>
        <authorList>
            <person name="Xia C."/>
            <person name="Wang M."/>
            <person name="Yin C."/>
            <person name="Cornejo O.E."/>
            <person name="Hulbert S.H."/>
            <person name="Chen X."/>
        </authorList>
    </citation>
    <scope>NUCLEOTIDE SEQUENCE [LARGE SCALE GENOMIC DNA]</scope>
    <source>
        <strain evidence="2">93-210</strain>
    </source>
</reference>